<dbReference type="EMBL" id="JAGKQM010000013">
    <property type="protein sequence ID" value="KAH0890682.1"/>
    <property type="molecule type" value="Genomic_DNA"/>
</dbReference>
<sequence>MRIKGTYDRRSPPMHFGCSNNVPCVNLTVSDIDLVPSKGEMVVDPFCWNAYGVVDEYSVPSISCLKSDPSTL</sequence>
<dbReference type="InterPro" id="IPR012334">
    <property type="entry name" value="Pectin_lyas_fold"/>
</dbReference>
<dbReference type="Proteomes" id="UP000824890">
    <property type="component" value="Unassembled WGS sequence"/>
</dbReference>
<evidence type="ECO:0000313" key="2">
    <source>
        <dbReference type="Proteomes" id="UP000824890"/>
    </source>
</evidence>
<dbReference type="SUPFAM" id="SSF51126">
    <property type="entry name" value="Pectin lyase-like"/>
    <property type="match status" value="1"/>
</dbReference>
<protein>
    <submittedName>
        <fullName evidence="1">Uncharacterized protein</fullName>
    </submittedName>
</protein>
<dbReference type="InterPro" id="IPR011050">
    <property type="entry name" value="Pectin_lyase_fold/virulence"/>
</dbReference>
<evidence type="ECO:0000313" key="1">
    <source>
        <dbReference type="EMBL" id="KAH0890682.1"/>
    </source>
</evidence>
<keyword evidence="2" id="KW-1185">Reference proteome</keyword>
<proteinExistence type="predicted"/>
<feature type="non-terminal residue" evidence="1">
    <location>
        <position position="72"/>
    </location>
</feature>
<name>A0ABQ8ADS4_BRANA</name>
<dbReference type="Gene3D" id="2.160.20.10">
    <property type="entry name" value="Single-stranded right-handed beta-helix, Pectin lyase-like"/>
    <property type="match status" value="1"/>
</dbReference>
<comment type="caution">
    <text evidence="1">The sequence shown here is derived from an EMBL/GenBank/DDBJ whole genome shotgun (WGS) entry which is preliminary data.</text>
</comment>
<reference evidence="1 2" key="1">
    <citation type="submission" date="2021-05" db="EMBL/GenBank/DDBJ databases">
        <title>Genome Assembly of Synthetic Allotetraploid Brassica napus Reveals Homoeologous Exchanges between Subgenomes.</title>
        <authorList>
            <person name="Davis J.T."/>
        </authorList>
    </citation>
    <scope>NUCLEOTIDE SEQUENCE [LARGE SCALE GENOMIC DNA]</scope>
    <source>
        <strain evidence="2">cv. Da-Ae</strain>
        <tissue evidence="1">Seedling</tissue>
    </source>
</reference>
<gene>
    <name evidence="1" type="ORF">HID58_053111</name>
</gene>
<organism evidence="1 2">
    <name type="scientific">Brassica napus</name>
    <name type="common">Rape</name>
    <dbReference type="NCBI Taxonomy" id="3708"/>
    <lineage>
        <taxon>Eukaryota</taxon>
        <taxon>Viridiplantae</taxon>
        <taxon>Streptophyta</taxon>
        <taxon>Embryophyta</taxon>
        <taxon>Tracheophyta</taxon>
        <taxon>Spermatophyta</taxon>
        <taxon>Magnoliopsida</taxon>
        <taxon>eudicotyledons</taxon>
        <taxon>Gunneridae</taxon>
        <taxon>Pentapetalae</taxon>
        <taxon>rosids</taxon>
        <taxon>malvids</taxon>
        <taxon>Brassicales</taxon>
        <taxon>Brassicaceae</taxon>
        <taxon>Brassiceae</taxon>
        <taxon>Brassica</taxon>
    </lineage>
</organism>
<accession>A0ABQ8ADS4</accession>